<dbReference type="InterPro" id="IPR000573">
    <property type="entry name" value="AconitaseA/IPMdHydase_ssu_swvl"/>
</dbReference>
<dbReference type="FunFam" id="3.20.19.10:FF:000007">
    <property type="entry name" value="Isopropylmalate/citramalate isomerase small subunit"/>
    <property type="match status" value="1"/>
</dbReference>
<evidence type="ECO:0000259" key="7">
    <source>
        <dbReference type="Pfam" id="PF00694"/>
    </source>
</evidence>
<name>A9NMS1_PICSI</name>
<dbReference type="GO" id="GO:0019761">
    <property type="term" value="P:glucosinolate biosynthetic process"/>
    <property type="evidence" value="ECO:0007669"/>
    <property type="project" value="UniProtKB-ARBA"/>
</dbReference>
<dbReference type="InterPro" id="IPR011827">
    <property type="entry name" value="LeuD_type2/HacB/DmdB"/>
</dbReference>
<dbReference type="GO" id="GO:0009570">
    <property type="term" value="C:chloroplast stroma"/>
    <property type="evidence" value="ECO:0007669"/>
    <property type="project" value="UniProtKB-ARBA"/>
</dbReference>
<keyword evidence="5" id="KW-0456">Lyase</keyword>
<accession>A9NMS1</accession>
<dbReference type="Pfam" id="PF00694">
    <property type="entry name" value="Aconitase_C"/>
    <property type="match status" value="1"/>
</dbReference>
<protein>
    <recommendedName>
        <fullName evidence="4">3-isopropylmalate dehydratase</fullName>
        <ecNumber evidence="4">4.2.1.33</ecNumber>
    </recommendedName>
</protein>
<comment type="similarity">
    <text evidence="3">Belongs to the LeuD family. LeuD type 2 subfamily.</text>
</comment>
<comment type="subunit">
    <text evidence="6">Heterodimer of the large LEUC/IIL1 subunit and the small LEUD (SSU1, SSU2 or SSU3) subunits.</text>
</comment>
<sequence>MILNNPATFLSINPSSFGKLSSTSFRMTTAAINAMKSLSVSTNLMHFPAKTSSKLALPQTQQISRQSLHKNVLNFHLSTPRNNRISTYSVPNPPRAVASQSYDALTEPNKKIFHGKCFVVDDNIDTDQIIPAEYLTLVPSKPDEYEKLGSYAMIGLNAKYGRFIEDDQIKTQYPIVIAGANFGCGSSREHAPVALGAAGVKAVVAEYYARIFFRNSVATGEIYPLESECRVCDECKTGDIVTVEIEGNKLINHTTGKEYVLKPIGDAGPVIDAGGIFEYARRTGMIAAPSS</sequence>
<reference evidence="8" key="1">
    <citation type="journal article" date="2008" name="BMC Genomics">
        <title>A conifer genomics resource of 200,000 spruce (Picea spp.) ESTs and 6,464 high-quality, sequence-finished full-length cDNAs for Sitka spruce (Picea sitchensis).</title>
        <authorList>
            <person name="Ralph S.G."/>
            <person name="Chun H.J."/>
            <person name="Kolosova N."/>
            <person name="Cooper D."/>
            <person name="Oddy C."/>
            <person name="Ritland C.E."/>
            <person name="Kirkpatrick R."/>
            <person name="Moore R."/>
            <person name="Barber S."/>
            <person name="Holt R.A."/>
            <person name="Jones S.J."/>
            <person name="Marra M.A."/>
            <person name="Douglas C.J."/>
            <person name="Ritland K."/>
            <person name="Bohlmann J."/>
        </authorList>
    </citation>
    <scope>NUCLEOTIDE SEQUENCE</scope>
    <source>
        <tissue evidence="8">Green portion of the leader tissue</tissue>
    </source>
</reference>
<comment type="catalytic activity">
    <reaction evidence="1">
        <text>(2R,3S)-3-isopropylmalate = (2S)-2-isopropylmalate</text>
        <dbReference type="Rhea" id="RHEA:32287"/>
        <dbReference type="ChEBI" id="CHEBI:1178"/>
        <dbReference type="ChEBI" id="CHEBI:35121"/>
        <dbReference type="EC" id="4.2.1.33"/>
    </reaction>
</comment>
<dbReference type="EC" id="4.2.1.33" evidence="4"/>
<dbReference type="CDD" id="cd01577">
    <property type="entry name" value="IPMI_Swivel"/>
    <property type="match status" value="1"/>
</dbReference>
<evidence type="ECO:0000313" key="8">
    <source>
        <dbReference type="EMBL" id="ABK21932.1"/>
    </source>
</evidence>
<organism evidence="8">
    <name type="scientific">Picea sitchensis</name>
    <name type="common">Sitka spruce</name>
    <name type="synonym">Pinus sitchensis</name>
    <dbReference type="NCBI Taxonomy" id="3332"/>
    <lineage>
        <taxon>Eukaryota</taxon>
        <taxon>Viridiplantae</taxon>
        <taxon>Streptophyta</taxon>
        <taxon>Embryophyta</taxon>
        <taxon>Tracheophyta</taxon>
        <taxon>Spermatophyta</taxon>
        <taxon>Pinopsida</taxon>
        <taxon>Pinidae</taxon>
        <taxon>Conifers I</taxon>
        <taxon>Pinales</taxon>
        <taxon>Pinaceae</taxon>
        <taxon>Picea</taxon>
    </lineage>
</organism>
<evidence type="ECO:0000256" key="5">
    <source>
        <dbReference type="ARBA" id="ARBA00023239"/>
    </source>
</evidence>
<proteinExistence type="evidence at transcript level"/>
<dbReference type="GO" id="GO:0003861">
    <property type="term" value="F:3-isopropylmalate dehydratase activity"/>
    <property type="evidence" value="ECO:0007669"/>
    <property type="project" value="UniProtKB-EC"/>
</dbReference>
<dbReference type="PANTHER" id="PTHR43345:SF2">
    <property type="entry name" value="3-ISOPROPYLMALATE DEHYDRATASE SMALL SUBUNIT 1"/>
    <property type="match status" value="1"/>
</dbReference>
<dbReference type="InterPro" id="IPR033940">
    <property type="entry name" value="IPMI_Swivel"/>
</dbReference>
<dbReference type="SUPFAM" id="SSF52016">
    <property type="entry name" value="LeuD/IlvD-like"/>
    <property type="match status" value="1"/>
</dbReference>
<dbReference type="Gene3D" id="3.20.19.10">
    <property type="entry name" value="Aconitase, domain 4"/>
    <property type="match status" value="1"/>
</dbReference>
<dbReference type="InterPro" id="IPR015928">
    <property type="entry name" value="Aconitase/3IPM_dehydase_swvl"/>
</dbReference>
<dbReference type="EMBL" id="EF082576">
    <property type="protein sequence ID" value="ABK21932.1"/>
    <property type="molecule type" value="mRNA"/>
</dbReference>
<dbReference type="InterPro" id="IPR050075">
    <property type="entry name" value="LeuD"/>
</dbReference>
<dbReference type="PANTHER" id="PTHR43345">
    <property type="entry name" value="3-ISOPROPYLMALATE DEHYDRATASE SMALL SUBUNIT 2-RELATED-RELATED"/>
    <property type="match status" value="1"/>
</dbReference>
<evidence type="ECO:0000256" key="1">
    <source>
        <dbReference type="ARBA" id="ARBA00000491"/>
    </source>
</evidence>
<evidence type="ECO:0000256" key="2">
    <source>
        <dbReference type="ARBA" id="ARBA00004729"/>
    </source>
</evidence>
<evidence type="ECO:0000256" key="3">
    <source>
        <dbReference type="ARBA" id="ARBA00009869"/>
    </source>
</evidence>
<dbReference type="AlphaFoldDB" id="A9NMS1"/>
<feature type="domain" description="Aconitase A/isopropylmalate dehydratase small subunit swivel" evidence="7">
    <location>
        <begin position="173"/>
        <end position="220"/>
    </location>
</feature>
<dbReference type="NCBIfam" id="TIGR02087">
    <property type="entry name" value="LEUD_arch"/>
    <property type="match status" value="1"/>
</dbReference>
<evidence type="ECO:0000256" key="6">
    <source>
        <dbReference type="ARBA" id="ARBA00063576"/>
    </source>
</evidence>
<evidence type="ECO:0000256" key="4">
    <source>
        <dbReference type="ARBA" id="ARBA00011998"/>
    </source>
</evidence>
<comment type="pathway">
    <text evidence="2">Amino-acid biosynthesis; L-leucine biosynthesis; L-leucine from 3-methyl-2-oxobutanoate: step 2/4.</text>
</comment>